<gene>
    <name evidence="1" type="ORF">MNBD_GAMMA16-1634</name>
</gene>
<protein>
    <submittedName>
        <fullName evidence="1">Uncharacterized protein</fullName>
    </submittedName>
</protein>
<name>A0A3B0ZVA8_9ZZZZ</name>
<dbReference type="PANTHER" id="PTHR37211:SF1">
    <property type="entry name" value="EXPRESSED PROTEIN"/>
    <property type="match status" value="1"/>
</dbReference>
<dbReference type="Gene3D" id="2.20.25.110">
    <property type="entry name" value="S-adenosyl-L-methionine-dependent methyltransferases"/>
    <property type="match status" value="1"/>
</dbReference>
<dbReference type="InterPro" id="IPR029063">
    <property type="entry name" value="SAM-dependent_MTases_sf"/>
</dbReference>
<dbReference type="Gene3D" id="3.40.50.150">
    <property type="entry name" value="Vaccinia Virus protein VP39"/>
    <property type="match status" value="1"/>
</dbReference>
<dbReference type="SUPFAM" id="SSF53335">
    <property type="entry name" value="S-adenosyl-L-methionine-dependent methyltransferases"/>
    <property type="match status" value="1"/>
</dbReference>
<accession>A0A3B0ZVA8</accession>
<proteinExistence type="predicted"/>
<evidence type="ECO:0000313" key="1">
    <source>
        <dbReference type="EMBL" id="VAW84506.1"/>
    </source>
</evidence>
<dbReference type="PANTHER" id="PTHR37211">
    <property type="entry name" value="EXPRESSED PROTEIN"/>
    <property type="match status" value="1"/>
</dbReference>
<sequence length="265" mass="30701">MAATADRHTLYEHSVQSIDAEYEFIDDIYRKTHKRKAFTLREDFCGTASMCCEWVRQRRKNTAFGVDLDDEVLAWGKANNVDKLKPAQQQRIQLIQGDVMRSKVAPVDVVVAMNFSYQIFKTRALLRKYFKRARTGLVDDGIFIMDVFGGYEAYREIEEETEHDNFTYIWDQAKYNPVTGDITCHIHFAFPDKSIMEKAFTYEWRLWTLPELQELLVEAGFNKVTVYCQEFDEDGEPDGDFSSVTEIDADAGWIAYIVAEQAVVT</sequence>
<organism evidence="1">
    <name type="scientific">hydrothermal vent metagenome</name>
    <dbReference type="NCBI Taxonomy" id="652676"/>
    <lineage>
        <taxon>unclassified sequences</taxon>
        <taxon>metagenomes</taxon>
        <taxon>ecological metagenomes</taxon>
    </lineage>
</organism>
<dbReference type="EMBL" id="UOFO01000046">
    <property type="protein sequence ID" value="VAW84506.1"/>
    <property type="molecule type" value="Genomic_DNA"/>
</dbReference>
<dbReference type="AlphaFoldDB" id="A0A3B0ZVA8"/>
<reference evidence="1" key="1">
    <citation type="submission" date="2018-06" db="EMBL/GenBank/DDBJ databases">
        <authorList>
            <person name="Zhirakovskaya E."/>
        </authorList>
    </citation>
    <scope>NUCLEOTIDE SEQUENCE</scope>
</reference>